<dbReference type="FunFam" id="1.10.10.460:FF:000001">
    <property type="entry name" value="Ribonuclease"/>
    <property type="match status" value="1"/>
</dbReference>
<dbReference type="GO" id="GO:0032299">
    <property type="term" value="C:ribonuclease H2 complex"/>
    <property type="evidence" value="ECO:0007669"/>
    <property type="project" value="TreeGrafter"/>
</dbReference>
<dbReference type="SUPFAM" id="SSF53098">
    <property type="entry name" value="Ribonuclease H-like"/>
    <property type="match status" value="1"/>
</dbReference>
<dbReference type="OrthoDB" id="7462577at2759"/>
<comment type="similarity">
    <text evidence="3">Belongs to the RNase HII family. Eukaryotic subfamily.</text>
</comment>
<comment type="function">
    <text evidence="9">Endonuclease that specifically degrades the RNA of RNA-DNA hybrids.</text>
</comment>
<dbReference type="Pfam" id="PF01351">
    <property type="entry name" value="RNase_HII"/>
    <property type="match status" value="1"/>
</dbReference>
<evidence type="ECO:0000313" key="12">
    <source>
        <dbReference type="Proteomes" id="UP000278143"/>
    </source>
</evidence>
<dbReference type="PANTHER" id="PTHR10954:SF7">
    <property type="entry name" value="RIBONUCLEASE H2 SUBUNIT A"/>
    <property type="match status" value="1"/>
</dbReference>
<comment type="cofactor">
    <cofactor evidence="8">
        <name>Mn(2+)</name>
        <dbReference type="ChEBI" id="CHEBI:29035"/>
    </cofactor>
    <cofactor evidence="8">
        <name>Mg(2+)</name>
        <dbReference type="ChEBI" id="CHEBI:18420"/>
    </cofactor>
    <text evidence="8">Manganese or magnesium. Binds 1 divalent metal ion per monomer in the absence of substrate. May bind a second metal ion after substrate binding.</text>
</comment>
<dbReference type="Proteomes" id="UP000278143">
    <property type="component" value="Unassembled WGS sequence"/>
</dbReference>
<evidence type="ECO:0000256" key="9">
    <source>
        <dbReference type="RuleBase" id="RU003515"/>
    </source>
</evidence>
<evidence type="ECO:0000256" key="3">
    <source>
        <dbReference type="ARBA" id="ARBA00007058"/>
    </source>
</evidence>
<keyword evidence="7 8" id="KW-0378">Hydrolase</keyword>
<dbReference type="Gene3D" id="3.30.420.10">
    <property type="entry name" value="Ribonuclease H-like superfamily/Ribonuclease H"/>
    <property type="match status" value="1"/>
</dbReference>
<accession>A0A4P9YTL7</accession>
<evidence type="ECO:0000256" key="1">
    <source>
        <dbReference type="ARBA" id="ARBA00000077"/>
    </source>
</evidence>
<feature type="domain" description="RNase H type-2" evidence="10">
    <location>
        <begin position="28"/>
        <end position="253"/>
    </location>
</feature>
<dbReference type="FunFam" id="3.30.420.10:FF:000016">
    <property type="entry name" value="Ribonuclease"/>
    <property type="match status" value="1"/>
</dbReference>
<protein>
    <recommendedName>
        <fullName evidence="9">Ribonuclease</fullName>
        <ecNumber evidence="9">3.1.26.4</ecNumber>
    </recommendedName>
</protein>
<keyword evidence="12" id="KW-1185">Reference proteome</keyword>
<proteinExistence type="inferred from homology"/>
<dbReference type="CDD" id="cd07181">
    <property type="entry name" value="RNase_HII_eukaryota_like"/>
    <property type="match status" value="1"/>
</dbReference>
<organism evidence="11 12">
    <name type="scientific">Syncephalis pseudoplumigaleata</name>
    <dbReference type="NCBI Taxonomy" id="1712513"/>
    <lineage>
        <taxon>Eukaryota</taxon>
        <taxon>Fungi</taxon>
        <taxon>Fungi incertae sedis</taxon>
        <taxon>Zoopagomycota</taxon>
        <taxon>Zoopagomycotina</taxon>
        <taxon>Zoopagomycetes</taxon>
        <taxon>Zoopagales</taxon>
        <taxon>Piptocephalidaceae</taxon>
        <taxon>Syncephalis</taxon>
    </lineage>
</organism>
<feature type="binding site" evidence="8">
    <location>
        <position position="35"/>
    </location>
    <ligand>
        <name>a divalent metal cation</name>
        <dbReference type="ChEBI" id="CHEBI:60240"/>
    </ligand>
</feature>
<keyword evidence="4 8" id="KW-0540">Nuclease</keyword>
<comment type="catalytic activity">
    <reaction evidence="1 8 9">
        <text>Endonucleolytic cleavage to 5'-phosphomonoester.</text>
        <dbReference type="EC" id="3.1.26.4"/>
    </reaction>
</comment>
<dbReference type="InterPro" id="IPR024567">
    <property type="entry name" value="RNase_HII/HIII_dom"/>
</dbReference>
<sequence length="257" mass="28359">MAATQPGPLTRSYTFHTDVPAACADGQPCLLGVDEAGRGPVLGPMVYSICYCPLERSNDIKSLGFADSKTLNEQERERLLQKICEHRDYIGWGVRVLSPQDISQSMLRRNKYNLNSMAHDTTIQLLREALAANVNIKEVYIDTVGPPESYEAKLSQLFPYIKITVAKKADSLYPIVSAASICAKVTRDTIIQQWSFAEPGADAVLSRAFGSGYSSDPNTVSWLRNNVDPVFGFPGIVRFSWATCSRLLDETASSVVW</sequence>
<reference evidence="12" key="1">
    <citation type="journal article" date="2018" name="Nat. Microbiol.">
        <title>Leveraging single-cell genomics to expand the fungal tree of life.</title>
        <authorList>
            <person name="Ahrendt S.R."/>
            <person name="Quandt C.A."/>
            <person name="Ciobanu D."/>
            <person name="Clum A."/>
            <person name="Salamov A."/>
            <person name="Andreopoulos B."/>
            <person name="Cheng J.F."/>
            <person name="Woyke T."/>
            <person name="Pelin A."/>
            <person name="Henrissat B."/>
            <person name="Reynolds N.K."/>
            <person name="Benny G.L."/>
            <person name="Smith M.E."/>
            <person name="James T.Y."/>
            <person name="Grigoriev I.V."/>
        </authorList>
    </citation>
    <scope>NUCLEOTIDE SEQUENCE [LARGE SCALE GENOMIC DNA]</scope>
    <source>
        <strain evidence="12">Benny S71-1</strain>
    </source>
</reference>
<dbReference type="EMBL" id="KZ991074">
    <property type="protein sequence ID" value="RKP23333.1"/>
    <property type="molecule type" value="Genomic_DNA"/>
</dbReference>
<dbReference type="GO" id="GO:0043137">
    <property type="term" value="P:DNA replication, removal of RNA primer"/>
    <property type="evidence" value="ECO:0007669"/>
    <property type="project" value="TreeGrafter"/>
</dbReference>
<dbReference type="GO" id="GO:0004523">
    <property type="term" value="F:RNA-DNA hybrid ribonuclease activity"/>
    <property type="evidence" value="ECO:0007669"/>
    <property type="project" value="UniProtKB-UniRule"/>
</dbReference>
<dbReference type="PROSITE" id="PS51975">
    <property type="entry name" value="RNASE_H_2"/>
    <property type="match status" value="1"/>
</dbReference>
<dbReference type="InterPro" id="IPR036397">
    <property type="entry name" value="RNaseH_sf"/>
</dbReference>
<dbReference type="NCBIfam" id="TIGR00729">
    <property type="entry name" value="ribonuclease HII"/>
    <property type="match status" value="1"/>
</dbReference>
<dbReference type="GO" id="GO:0003723">
    <property type="term" value="F:RNA binding"/>
    <property type="evidence" value="ECO:0007669"/>
    <property type="project" value="UniProtKB-UniRule"/>
</dbReference>
<dbReference type="AlphaFoldDB" id="A0A4P9YTL7"/>
<dbReference type="InterPro" id="IPR012337">
    <property type="entry name" value="RNaseH-like_sf"/>
</dbReference>
<dbReference type="InterPro" id="IPR001352">
    <property type="entry name" value="RNase_HII/HIII"/>
</dbReference>
<dbReference type="InterPro" id="IPR004649">
    <property type="entry name" value="RNase_H2_suA"/>
</dbReference>
<dbReference type="InterPro" id="IPR023160">
    <property type="entry name" value="RNase_HII_hlx-loop-hlx_cap_dom"/>
</dbReference>
<feature type="binding site" evidence="8">
    <location>
        <position position="34"/>
    </location>
    <ligand>
        <name>a divalent metal cation</name>
        <dbReference type="ChEBI" id="CHEBI:60240"/>
    </ligand>
</feature>
<dbReference type="GO" id="GO:0046872">
    <property type="term" value="F:metal ion binding"/>
    <property type="evidence" value="ECO:0007669"/>
    <property type="project" value="UniProtKB-KW"/>
</dbReference>
<evidence type="ECO:0000313" key="11">
    <source>
        <dbReference type="EMBL" id="RKP23333.1"/>
    </source>
</evidence>
<evidence type="ECO:0000256" key="4">
    <source>
        <dbReference type="ARBA" id="ARBA00022722"/>
    </source>
</evidence>
<name>A0A4P9YTL7_9FUNG</name>
<feature type="binding site" evidence="8">
    <location>
        <position position="142"/>
    </location>
    <ligand>
        <name>a divalent metal cation</name>
        <dbReference type="ChEBI" id="CHEBI:60240"/>
    </ligand>
</feature>
<dbReference type="GO" id="GO:0006298">
    <property type="term" value="P:mismatch repair"/>
    <property type="evidence" value="ECO:0007669"/>
    <property type="project" value="TreeGrafter"/>
</dbReference>
<gene>
    <name evidence="11" type="ORF">SYNPS1DRAFT_18762</name>
</gene>
<keyword evidence="5 8" id="KW-0479">Metal-binding</keyword>
<evidence type="ECO:0000256" key="7">
    <source>
        <dbReference type="ARBA" id="ARBA00022801"/>
    </source>
</evidence>
<keyword evidence="6 8" id="KW-0255">Endonuclease</keyword>
<dbReference type="Gene3D" id="1.10.10.460">
    <property type="entry name" value="Ribonuclease hii. Domain 2"/>
    <property type="match status" value="1"/>
</dbReference>
<evidence type="ECO:0000259" key="10">
    <source>
        <dbReference type="PROSITE" id="PS51975"/>
    </source>
</evidence>
<evidence type="ECO:0000256" key="5">
    <source>
        <dbReference type="ARBA" id="ARBA00022723"/>
    </source>
</evidence>
<dbReference type="PANTHER" id="PTHR10954">
    <property type="entry name" value="RIBONUCLEASE H2 SUBUNIT A"/>
    <property type="match status" value="1"/>
</dbReference>
<evidence type="ECO:0000256" key="2">
    <source>
        <dbReference type="ARBA" id="ARBA00001946"/>
    </source>
</evidence>
<comment type="cofactor">
    <cofactor evidence="2">
        <name>Mg(2+)</name>
        <dbReference type="ChEBI" id="CHEBI:18420"/>
    </cofactor>
</comment>
<evidence type="ECO:0000256" key="8">
    <source>
        <dbReference type="PROSITE-ProRule" id="PRU01319"/>
    </source>
</evidence>
<evidence type="ECO:0000256" key="6">
    <source>
        <dbReference type="ARBA" id="ARBA00022759"/>
    </source>
</evidence>
<dbReference type="EC" id="3.1.26.4" evidence="9"/>